<dbReference type="RefSeq" id="WP_311952715.1">
    <property type="nucleotide sequence ID" value="NZ_JAVLVU010000001.1"/>
</dbReference>
<evidence type="ECO:0000313" key="1">
    <source>
        <dbReference type="EMBL" id="MDT3404885.1"/>
    </source>
</evidence>
<sequence>MNAIAKKLLMKPGQHWLLFNAPNAYLSVLDPLPNGLKTSHEAKGDFSGIQLFVLNSAELATSLKHIQPVLKPDTVLWIIYPKKSSGIATDLEMMSSWEEPTKYGLNAVAAAAIDATWTALRFRPQERTKLSDTRNAELENNQYSAWVDVVNKTVTLPPDAEAALQQHPLALTNYDKLSYSNRKEYVLWIVTAKQEKTRTERLAKMVDKLLNGKKNPSDK</sequence>
<name>A0ABU3H1U4_9SPHI</name>
<comment type="caution">
    <text evidence="1">The sequence shown here is derived from an EMBL/GenBank/DDBJ whole genome shotgun (WGS) entry which is preliminary data.</text>
</comment>
<dbReference type="Pfam" id="PF13376">
    <property type="entry name" value="OmdA"/>
    <property type="match status" value="1"/>
</dbReference>
<proteinExistence type="predicted"/>
<dbReference type="Proteomes" id="UP001258315">
    <property type="component" value="Unassembled WGS sequence"/>
</dbReference>
<accession>A0ABU3H1U4</accession>
<keyword evidence="2" id="KW-1185">Reference proteome</keyword>
<gene>
    <name evidence="1" type="ORF">QE417_003957</name>
</gene>
<reference evidence="2" key="1">
    <citation type="submission" date="2023-07" db="EMBL/GenBank/DDBJ databases">
        <title>Functional and genomic diversity of the sorghum phyllosphere microbiome.</title>
        <authorList>
            <person name="Shade A."/>
        </authorList>
    </citation>
    <scope>NUCLEOTIDE SEQUENCE [LARGE SCALE GENOMIC DNA]</scope>
    <source>
        <strain evidence="2">SORGH_AS_0422</strain>
    </source>
</reference>
<organism evidence="1 2">
    <name type="scientific">Mucilaginibacter terrae</name>
    <dbReference type="NCBI Taxonomy" id="1955052"/>
    <lineage>
        <taxon>Bacteria</taxon>
        <taxon>Pseudomonadati</taxon>
        <taxon>Bacteroidota</taxon>
        <taxon>Sphingobacteriia</taxon>
        <taxon>Sphingobacteriales</taxon>
        <taxon>Sphingobacteriaceae</taxon>
        <taxon>Mucilaginibacter</taxon>
    </lineage>
</organism>
<evidence type="ECO:0000313" key="2">
    <source>
        <dbReference type="Proteomes" id="UP001258315"/>
    </source>
</evidence>
<dbReference type="EMBL" id="JAVLVU010000001">
    <property type="protein sequence ID" value="MDT3404885.1"/>
    <property type="molecule type" value="Genomic_DNA"/>
</dbReference>
<protein>
    <submittedName>
        <fullName evidence="1">Uncharacterized protein YdeI (YjbR/CyaY-like superfamily)</fullName>
    </submittedName>
</protein>